<gene>
    <name evidence="1" type="ORF">ACFQ42_07715</name>
</gene>
<reference evidence="2" key="1">
    <citation type="journal article" date="2019" name="Int. J. Syst. Evol. Microbiol.">
        <title>The Global Catalogue of Microorganisms (GCM) 10K type strain sequencing project: providing services to taxonomists for standard genome sequencing and annotation.</title>
        <authorList>
            <consortium name="The Broad Institute Genomics Platform"/>
            <consortium name="The Broad Institute Genome Sequencing Center for Infectious Disease"/>
            <person name="Wu L."/>
            <person name="Ma J."/>
        </authorList>
    </citation>
    <scope>NUCLEOTIDE SEQUENCE [LARGE SCALE GENOMIC DNA]</scope>
    <source>
        <strain evidence="2">CCM 8936</strain>
    </source>
</reference>
<comment type="caution">
    <text evidence="1">The sequence shown here is derived from an EMBL/GenBank/DDBJ whole genome shotgun (WGS) entry which is preliminary data.</text>
</comment>
<keyword evidence="2" id="KW-1185">Reference proteome</keyword>
<evidence type="ECO:0000313" key="1">
    <source>
        <dbReference type="EMBL" id="MFD1418624.1"/>
    </source>
</evidence>
<dbReference type="EMBL" id="JBHTOI010000043">
    <property type="protein sequence ID" value="MFD1418624.1"/>
    <property type="molecule type" value="Genomic_DNA"/>
</dbReference>
<organism evidence="1 2">
    <name type="scientific">Companilactobacillus keshanensis</name>
    <dbReference type="NCBI Taxonomy" id="2486003"/>
    <lineage>
        <taxon>Bacteria</taxon>
        <taxon>Bacillati</taxon>
        <taxon>Bacillota</taxon>
        <taxon>Bacilli</taxon>
        <taxon>Lactobacillales</taxon>
        <taxon>Lactobacillaceae</taxon>
        <taxon>Companilactobacillus</taxon>
    </lineage>
</organism>
<name>A0ABW4BW30_9LACO</name>
<accession>A0ABW4BW30</accession>
<dbReference type="SUPFAM" id="SSF47413">
    <property type="entry name" value="lambda repressor-like DNA-binding domains"/>
    <property type="match status" value="1"/>
</dbReference>
<proteinExistence type="predicted"/>
<dbReference type="InterPro" id="IPR010982">
    <property type="entry name" value="Lambda_DNA-bd_dom_sf"/>
</dbReference>
<dbReference type="Proteomes" id="UP001597251">
    <property type="component" value="Unassembled WGS sequence"/>
</dbReference>
<protein>
    <recommendedName>
        <fullName evidence="3">Helix-turn-helix transcriptional regulator</fullName>
    </recommendedName>
</protein>
<evidence type="ECO:0008006" key="3">
    <source>
        <dbReference type="Google" id="ProtNLM"/>
    </source>
</evidence>
<sequence>MYDNQCLKTFCLMHQIKQSDIADLLEKSKSTVHRKNRDLGFTQQEIIKLHETYDIPIEVFFHNSDDEEVPI</sequence>
<evidence type="ECO:0000313" key="2">
    <source>
        <dbReference type="Proteomes" id="UP001597251"/>
    </source>
</evidence>
<dbReference type="RefSeq" id="WP_125677005.1">
    <property type="nucleotide sequence ID" value="NZ_JBHTOI010000043.1"/>
</dbReference>